<dbReference type="InterPro" id="IPR019787">
    <property type="entry name" value="Znf_PHD-finger"/>
</dbReference>
<keyword evidence="7" id="KW-1185">Reference proteome</keyword>
<dbReference type="OrthoDB" id="436852at2759"/>
<evidence type="ECO:0000256" key="4">
    <source>
        <dbReference type="SAM" id="MobiDB-lite"/>
    </source>
</evidence>
<accession>A0A6J8C001</accession>
<organism evidence="6 7">
    <name type="scientific">Mytilus coruscus</name>
    <name type="common">Sea mussel</name>
    <dbReference type="NCBI Taxonomy" id="42192"/>
    <lineage>
        <taxon>Eukaryota</taxon>
        <taxon>Metazoa</taxon>
        <taxon>Spiralia</taxon>
        <taxon>Lophotrochozoa</taxon>
        <taxon>Mollusca</taxon>
        <taxon>Bivalvia</taxon>
        <taxon>Autobranchia</taxon>
        <taxon>Pteriomorphia</taxon>
        <taxon>Mytilida</taxon>
        <taxon>Mytiloidea</taxon>
        <taxon>Mytilidae</taxon>
        <taxon>Mytilinae</taxon>
        <taxon>Mytilus</taxon>
    </lineage>
</organism>
<dbReference type="InterPro" id="IPR019786">
    <property type="entry name" value="Zinc_finger_PHD-type_CS"/>
</dbReference>
<evidence type="ECO:0000256" key="2">
    <source>
        <dbReference type="ARBA" id="ARBA00022771"/>
    </source>
</evidence>
<proteinExistence type="predicted"/>
<feature type="region of interest" description="Disordered" evidence="4">
    <location>
        <begin position="570"/>
        <end position="598"/>
    </location>
</feature>
<keyword evidence="3" id="KW-0862">Zinc</keyword>
<dbReference type="Proteomes" id="UP000507470">
    <property type="component" value="Unassembled WGS sequence"/>
</dbReference>
<dbReference type="Pfam" id="PF00628">
    <property type="entry name" value="PHD"/>
    <property type="match status" value="1"/>
</dbReference>
<feature type="compositionally biased region" description="Polar residues" evidence="4">
    <location>
        <begin position="632"/>
        <end position="643"/>
    </location>
</feature>
<evidence type="ECO:0000259" key="5">
    <source>
        <dbReference type="SMART" id="SM00249"/>
    </source>
</evidence>
<feature type="compositionally biased region" description="Basic and acidic residues" evidence="4">
    <location>
        <begin position="224"/>
        <end position="236"/>
    </location>
</feature>
<protein>
    <recommendedName>
        <fullName evidence="5">Zinc finger PHD-type domain-containing protein</fullName>
    </recommendedName>
</protein>
<dbReference type="InterPro" id="IPR011011">
    <property type="entry name" value="Znf_FYVE_PHD"/>
</dbReference>
<keyword evidence="2" id="KW-0863">Zinc-finger</keyword>
<reference evidence="6 7" key="1">
    <citation type="submission" date="2020-06" db="EMBL/GenBank/DDBJ databases">
        <authorList>
            <person name="Li R."/>
            <person name="Bekaert M."/>
        </authorList>
    </citation>
    <scope>NUCLEOTIDE SEQUENCE [LARGE SCALE GENOMIC DNA]</scope>
    <source>
        <strain evidence="7">wild</strain>
    </source>
</reference>
<keyword evidence="1" id="KW-0479">Metal-binding</keyword>
<dbReference type="Gene3D" id="3.30.40.10">
    <property type="entry name" value="Zinc/RING finger domain, C3HC4 (zinc finger)"/>
    <property type="match status" value="1"/>
</dbReference>
<feature type="domain" description="Zinc finger PHD-type" evidence="5">
    <location>
        <begin position="128"/>
        <end position="176"/>
    </location>
</feature>
<sequence length="733" mass="84314">MAFTTAKENNCTSNLDKPMMISGHRCYACSMNVNGKRVDLFINDIFDGLCEKVKKEYNEIELLNKSIESYLSHMKNYTSKVILKSITNKEIHPESEQADQFKNMNNSPTKNFTRQILDTQYTESDKNICPGCRKYVDDGIGCDRCDFWYHYECENITSNIGNEALRHIEYICRFCNDDMLYENRNHLECDANEESNIVGVIQTVKDLNSNRERPSTKMQITQRKNKDTNIDKEETILKSVVSPKPSKTSKKTTEDSTTSQPNDKKNGGKTPVQAGEKRKCTKSNPAIKISEKDEIIVTQKTRILNLENEIKHMKTVIDAIQAGKETSNQNQTSNENAHARENRQQDHMAQNYIKDMLLDQRLRAIETQMIQNMCIQTAITTQIAIQAKQHPPVLPHICTGQVPVHPDMAQRGTPSNMHTAYMNQYASMPNIPTGMNRTYDAQTYMNQHYGTPMYMNQHNGAPTYMNQYYGTPEYANHYNGTPAYMNQQYRASAYTNQPYGTPTYMNQHHGMPTYMNLHYRTPTNVNQQQMPGINTHSIPVLNQHIRQGTRPHGLPNDYNYRVHTNQPNVQRRNESSQMLNTQTIQQHTKPGLLPHPKSSCRNLKVKINHADDIPIVTSQSLQSFTNTEIQSLKEQQSRCSQNTSREKKENSSIEGITTRRSESYTNMENLERITSGREKAIVEKTNRESFSKIPTNDSHKENNSEMQNFRMLAQENRPPDQTQTTRSLMVINQ</sequence>
<feature type="region of interest" description="Disordered" evidence="4">
    <location>
        <begin position="210"/>
        <end position="285"/>
    </location>
</feature>
<name>A0A6J8C001_MYTCO</name>
<dbReference type="AlphaFoldDB" id="A0A6J8C001"/>
<dbReference type="PROSITE" id="PS01359">
    <property type="entry name" value="ZF_PHD_1"/>
    <property type="match status" value="1"/>
</dbReference>
<dbReference type="EMBL" id="CACVKT020004298">
    <property type="protein sequence ID" value="CAC5388976.1"/>
    <property type="molecule type" value="Genomic_DNA"/>
</dbReference>
<dbReference type="InterPro" id="IPR001965">
    <property type="entry name" value="Znf_PHD"/>
</dbReference>
<dbReference type="SMART" id="SM00249">
    <property type="entry name" value="PHD"/>
    <property type="match status" value="1"/>
</dbReference>
<feature type="compositionally biased region" description="Polar residues" evidence="4">
    <location>
        <begin position="570"/>
        <end position="588"/>
    </location>
</feature>
<evidence type="ECO:0000313" key="7">
    <source>
        <dbReference type="Proteomes" id="UP000507470"/>
    </source>
</evidence>
<evidence type="ECO:0000313" key="6">
    <source>
        <dbReference type="EMBL" id="CAC5388976.1"/>
    </source>
</evidence>
<feature type="compositionally biased region" description="Basic and acidic residues" evidence="4">
    <location>
        <begin position="644"/>
        <end position="662"/>
    </location>
</feature>
<dbReference type="SUPFAM" id="SSF57903">
    <property type="entry name" value="FYVE/PHD zinc finger"/>
    <property type="match status" value="1"/>
</dbReference>
<dbReference type="GO" id="GO:0008270">
    <property type="term" value="F:zinc ion binding"/>
    <property type="evidence" value="ECO:0007669"/>
    <property type="project" value="UniProtKB-KW"/>
</dbReference>
<dbReference type="InterPro" id="IPR013083">
    <property type="entry name" value="Znf_RING/FYVE/PHD"/>
</dbReference>
<gene>
    <name evidence="6" type="ORF">MCOR_24200</name>
</gene>
<feature type="region of interest" description="Disordered" evidence="4">
    <location>
        <begin position="632"/>
        <end position="664"/>
    </location>
</feature>
<evidence type="ECO:0000256" key="1">
    <source>
        <dbReference type="ARBA" id="ARBA00022723"/>
    </source>
</evidence>
<evidence type="ECO:0000256" key="3">
    <source>
        <dbReference type="ARBA" id="ARBA00022833"/>
    </source>
</evidence>